<accession>A0ABQ7VK93</accession>
<dbReference type="Proteomes" id="UP000826656">
    <property type="component" value="Unassembled WGS sequence"/>
</dbReference>
<sequence length="333" mass="35732">MYHAPYGLLVRYPFLVEKVHSSALINNPPQFNTGLFPFSHDAFLGSGDRGCGGIPTNQVHSLLFRVSSPDKVPLHPIDDHVHELGFPASMLSIHCIKDELEVIVGGLLVEDGVAEFSPIHKDGNGSAAHTGHAEVGDLWRKIEVEKGISDIGPLNDEFLDNDSIVNTSSIGQEASLVWANDLGEKGFNSVHNDLGDKLVGGVAKTNRGLCPYFLPVSLVEEGVQTIRPRSLGVMALSVGFPISLTLKHGLSMVSSEKLGKVGENVGSDLVMVSHGVPHVILEAKDSISPPFVNGRGMEETGVGIPLTQLVNSGFGFPEFLLHFEESIIVIEKP</sequence>
<dbReference type="EMBL" id="JAIVGD010000011">
    <property type="protein sequence ID" value="KAH0768919.1"/>
    <property type="molecule type" value="Genomic_DNA"/>
</dbReference>
<reference evidence="1 2" key="1">
    <citation type="journal article" date="2021" name="bioRxiv">
        <title>Chromosome-scale and haplotype-resolved genome assembly of a tetraploid potato cultivar.</title>
        <authorList>
            <person name="Sun H."/>
            <person name="Jiao W.-B."/>
            <person name="Krause K."/>
            <person name="Campoy J.A."/>
            <person name="Goel M."/>
            <person name="Folz-Donahue K."/>
            <person name="Kukat C."/>
            <person name="Huettel B."/>
            <person name="Schneeberger K."/>
        </authorList>
    </citation>
    <scope>NUCLEOTIDE SEQUENCE [LARGE SCALE GENOMIC DNA]</scope>
    <source>
        <strain evidence="1">SolTubOtavaFocal</strain>
        <tissue evidence="1">Leaves</tissue>
    </source>
</reference>
<evidence type="ECO:0000313" key="2">
    <source>
        <dbReference type="Proteomes" id="UP000826656"/>
    </source>
</evidence>
<evidence type="ECO:0000313" key="1">
    <source>
        <dbReference type="EMBL" id="KAH0768919.1"/>
    </source>
</evidence>
<keyword evidence="2" id="KW-1185">Reference proteome</keyword>
<protein>
    <submittedName>
        <fullName evidence="1">Uncharacterized protein</fullName>
    </submittedName>
</protein>
<gene>
    <name evidence="1" type="ORF">KY290_012900</name>
</gene>
<organism evidence="1 2">
    <name type="scientific">Solanum tuberosum</name>
    <name type="common">Potato</name>
    <dbReference type="NCBI Taxonomy" id="4113"/>
    <lineage>
        <taxon>Eukaryota</taxon>
        <taxon>Viridiplantae</taxon>
        <taxon>Streptophyta</taxon>
        <taxon>Embryophyta</taxon>
        <taxon>Tracheophyta</taxon>
        <taxon>Spermatophyta</taxon>
        <taxon>Magnoliopsida</taxon>
        <taxon>eudicotyledons</taxon>
        <taxon>Gunneridae</taxon>
        <taxon>Pentapetalae</taxon>
        <taxon>asterids</taxon>
        <taxon>lamiids</taxon>
        <taxon>Solanales</taxon>
        <taxon>Solanaceae</taxon>
        <taxon>Solanoideae</taxon>
        <taxon>Solaneae</taxon>
        <taxon>Solanum</taxon>
    </lineage>
</organism>
<comment type="caution">
    <text evidence="1">The sequence shown here is derived from an EMBL/GenBank/DDBJ whole genome shotgun (WGS) entry which is preliminary data.</text>
</comment>
<name>A0ABQ7VK93_SOLTU</name>
<proteinExistence type="predicted"/>